<evidence type="ECO:0000256" key="1">
    <source>
        <dbReference type="ARBA" id="ARBA00023015"/>
    </source>
</evidence>
<dbReference type="EMBL" id="VBWP01000001">
    <property type="protein sequence ID" value="TLG77064.1"/>
    <property type="molecule type" value="Genomic_DNA"/>
</dbReference>
<organism evidence="5 6">
    <name type="scientific">Culicoidibacter larvae</name>
    <dbReference type="NCBI Taxonomy" id="2579976"/>
    <lineage>
        <taxon>Bacteria</taxon>
        <taxon>Bacillati</taxon>
        <taxon>Bacillota</taxon>
        <taxon>Culicoidibacteria</taxon>
        <taxon>Culicoidibacterales</taxon>
        <taxon>Culicoidibacteraceae</taxon>
        <taxon>Culicoidibacter</taxon>
    </lineage>
</organism>
<name>A0A5R8QH18_9FIRM</name>
<dbReference type="PANTHER" id="PTHR42756:SF1">
    <property type="entry name" value="TRANSCRIPTIONAL REPRESSOR OF EMRAB OPERON"/>
    <property type="match status" value="1"/>
</dbReference>
<sequence length="166" mass="18831">MEFKKSELNDWAIDLANKYISAGHQILDVKREFLAKHGVTDLTLHEVRAIRYISQMKKVSLGTLANKMNITISSLTPIVQRLEKKGYVQREKDKDDRRISYISLTEHGEEVTKISMMHITTLIARIAKKVTETEYAGFLHVLDLIESTSAEIAAEEDLTKGGDVIE</sequence>
<protein>
    <submittedName>
        <fullName evidence="5">MarR family transcriptional regulator</fullName>
    </submittedName>
</protein>
<gene>
    <name evidence="5" type="ORF">FEZ08_00160</name>
</gene>
<dbReference type="SMART" id="SM00347">
    <property type="entry name" value="HTH_MARR"/>
    <property type="match status" value="1"/>
</dbReference>
<dbReference type="SUPFAM" id="SSF46785">
    <property type="entry name" value="Winged helix' DNA-binding domain"/>
    <property type="match status" value="1"/>
</dbReference>
<dbReference type="PANTHER" id="PTHR42756">
    <property type="entry name" value="TRANSCRIPTIONAL REGULATOR, MARR"/>
    <property type="match status" value="1"/>
</dbReference>
<evidence type="ECO:0000256" key="3">
    <source>
        <dbReference type="ARBA" id="ARBA00023163"/>
    </source>
</evidence>
<dbReference type="PROSITE" id="PS50995">
    <property type="entry name" value="HTH_MARR_2"/>
    <property type="match status" value="1"/>
</dbReference>
<dbReference type="GO" id="GO:0003700">
    <property type="term" value="F:DNA-binding transcription factor activity"/>
    <property type="evidence" value="ECO:0007669"/>
    <property type="project" value="InterPro"/>
</dbReference>
<keyword evidence="1" id="KW-0805">Transcription regulation</keyword>
<dbReference type="InterPro" id="IPR036390">
    <property type="entry name" value="WH_DNA-bd_sf"/>
</dbReference>
<dbReference type="InParanoid" id="A0A5R8QH18"/>
<keyword evidence="2" id="KW-0238">DNA-binding</keyword>
<evidence type="ECO:0000256" key="2">
    <source>
        <dbReference type="ARBA" id="ARBA00023125"/>
    </source>
</evidence>
<dbReference type="InterPro" id="IPR036388">
    <property type="entry name" value="WH-like_DNA-bd_sf"/>
</dbReference>
<keyword evidence="6" id="KW-1185">Reference proteome</keyword>
<reference evidence="5 6" key="1">
    <citation type="submission" date="2019-05" db="EMBL/GenBank/DDBJ databases">
        <title>Culicoidintestinum kansasii gen. nov., sp. nov. from the gastrointestinal tract of the biting midge, Culicoides sonorensis.</title>
        <authorList>
            <person name="Neupane S."/>
            <person name="Ghosh A."/>
            <person name="Gunther S."/>
            <person name="Martin K."/>
            <person name="Zurek L."/>
        </authorList>
    </citation>
    <scope>NUCLEOTIDE SEQUENCE [LARGE SCALE GENOMIC DNA]</scope>
    <source>
        <strain evidence="5 6">CS-1</strain>
    </source>
</reference>
<dbReference type="GO" id="GO:0003677">
    <property type="term" value="F:DNA binding"/>
    <property type="evidence" value="ECO:0007669"/>
    <property type="project" value="UniProtKB-KW"/>
</dbReference>
<comment type="caution">
    <text evidence="5">The sequence shown here is derived from an EMBL/GenBank/DDBJ whole genome shotgun (WGS) entry which is preliminary data.</text>
</comment>
<proteinExistence type="predicted"/>
<keyword evidence="3" id="KW-0804">Transcription</keyword>
<dbReference type="InterPro" id="IPR000835">
    <property type="entry name" value="HTH_MarR-typ"/>
</dbReference>
<dbReference type="AlphaFoldDB" id="A0A5R8QH18"/>
<dbReference type="Gene3D" id="1.10.10.10">
    <property type="entry name" value="Winged helix-like DNA-binding domain superfamily/Winged helix DNA-binding domain"/>
    <property type="match status" value="1"/>
</dbReference>
<dbReference type="PRINTS" id="PR00598">
    <property type="entry name" value="HTHMARR"/>
</dbReference>
<dbReference type="OrthoDB" id="3254893at2"/>
<dbReference type="Pfam" id="PF01047">
    <property type="entry name" value="MarR"/>
    <property type="match status" value="1"/>
</dbReference>
<feature type="domain" description="HTH marR-type" evidence="4">
    <location>
        <begin position="12"/>
        <end position="147"/>
    </location>
</feature>
<evidence type="ECO:0000313" key="6">
    <source>
        <dbReference type="Proteomes" id="UP000306912"/>
    </source>
</evidence>
<evidence type="ECO:0000313" key="5">
    <source>
        <dbReference type="EMBL" id="TLG77064.1"/>
    </source>
</evidence>
<dbReference type="RefSeq" id="WP_138189676.1">
    <property type="nucleotide sequence ID" value="NZ_VBWP01000001.1"/>
</dbReference>
<accession>A0A5R8QH18</accession>
<dbReference type="Proteomes" id="UP000306912">
    <property type="component" value="Unassembled WGS sequence"/>
</dbReference>
<evidence type="ECO:0000259" key="4">
    <source>
        <dbReference type="PROSITE" id="PS50995"/>
    </source>
</evidence>